<feature type="region of interest" description="Disordered" evidence="1">
    <location>
        <begin position="1"/>
        <end position="37"/>
    </location>
</feature>
<evidence type="ECO:0000313" key="3">
    <source>
        <dbReference type="Proteomes" id="UP001604336"/>
    </source>
</evidence>
<evidence type="ECO:0000256" key="1">
    <source>
        <dbReference type="SAM" id="MobiDB-lite"/>
    </source>
</evidence>
<name>A0ABD1PUX6_9LAMI</name>
<dbReference type="AlphaFoldDB" id="A0ABD1PUX6"/>
<dbReference type="EMBL" id="JBFOLK010000013">
    <property type="protein sequence ID" value="KAL2466346.1"/>
    <property type="molecule type" value="Genomic_DNA"/>
</dbReference>
<gene>
    <name evidence="2" type="ORF">Adt_42197</name>
</gene>
<accession>A0ABD1PUX6</accession>
<dbReference type="Proteomes" id="UP001604336">
    <property type="component" value="Unassembled WGS sequence"/>
</dbReference>
<reference evidence="3" key="1">
    <citation type="submission" date="2024-07" db="EMBL/GenBank/DDBJ databases">
        <title>Two chromosome-level genome assemblies of Korean endemic species Abeliophyllum distichum and Forsythia ovata (Oleaceae).</title>
        <authorList>
            <person name="Jang H."/>
        </authorList>
    </citation>
    <scope>NUCLEOTIDE SEQUENCE [LARGE SCALE GENOMIC DNA]</scope>
</reference>
<comment type="caution">
    <text evidence="2">The sequence shown here is derived from an EMBL/GenBank/DDBJ whole genome shotgun (WGS) entry which is preliminary data.</text>
</comment>
<organism evidence="2 3">
    <name type="scientific">Abeliophyllum distichum</name>
    <dbReference type="NCBI Taxonomy" id="126358"/>
    <lineage>
        <taxon>Eukaryota</taxon>
        <taxon>Viridiplantae</taxon>
        <taxon>Streptophyta</taxon>
        <taxon>Embryophyta</taxon>
        <taxon>Tracheophyta</taxon>
        <taxon>Spermatophyta</taxon>
        <taxon>Magnoliopsida</taxon>
        <taxon>eudicotyledons</taxon>
        <taxon>Gunneridae</taxon>
        <taxon>Pentapetalae</taxon>
        <taxon>asterids</taxon>
        <taxon>lamiids</taxon>
        <taxon>Lamiales</taxon>
        <taxon>Oleaceae</taxon>
        <taxon>Forsythieae</taxon>
        <taxon>Abeliophyllum</taxon>
    </lineage>
</organism>
<protein>
    <submittedName>
        <fullName evidence="2">1-phosphatidylinositol-3-phosphate 5-kinase</fullName>
    </submittedName>
</protein>
<sequence length="214" mass="23765">MGTDRKSIDLQVQEQPQLKEDGTEGEEANGDDIKVENCDSPLENIGGLEIKLVTSVESNDFTIKEIPIDGQVEESSDESFPTTVITDDAARPIVDGINGNESLKLSFEQTTTMYNLENGKGLIWAPYSEIRRHYMNNHLWKEQKFESLSHHSAESVAHKLIADEGSRLDILLDADDYIVSNHEEEFSSIIACALTLLKNPPTASDELVEDANSN</sequence>
<evidence type="ECO:0000313" key="2">
    <source>
        <dbReference type="EMBL" id="KAL2466346.1"/>
    </source>
</evidence>
<keyword evidence="3" id="KW-1185">Reference proteome</keyword>
<proteinExistence type="predicted"/>